<dbReference type="Proteomes" id="UP000297258">
    <property type="component" value="Unassembled WGS sequence"/>
</dbReference>
<name>A0A4Y9T1Z3_9BURK</name>
<reference evidence="2 3" key="1">
    <citation type="submission" date="2019-03" db="EMBL/GenBank/DDBJ databases">
        <title>Draft genome of Massilia hortus sp. nov., a novel bacterial species of the Oxalobacteraceae family.</title>
        <authorList>
            <person name="Peta V."/>
            <person name="Raths R."/>
            <person name="Bucking H."/>
        </authorList>
    </citation>
    <scope>NUCLEOTIDE SEQUENCE [LARGE SCALE GENOMIC DNA]</scope>
    <source>
        <strain evidence="2 3">ONC3</strain>
    </source>
</reference>
<dbReference type="EMBL" id="SPUM01000103">
    <property type="protein sequence ID" value="TFW30927.1"/>
    <property type="molecule type" value="Genomic_DNA"/>
</dbReference>
<proteinExistence type="predicted"/>
<evidence type="ECO:0000256" key="1">
    <source>
        <dbReference type="SAM" id="MobiDB-lite"/>
    </source>
</evidence>
<dbReference type="AlphaFoldDB" id="A0A4Y9T1Z3"/>
<feature type="compositionally biased region" description="Basic and acidic residues" evidence="1">
    <location>
        <begin position="1"/>
        <end position="14"/>
    </location>
</feature>
<feature type="region of interest" description="Disordered" evidence="1">
    <location>
        <begin position="1"/>
        <end position="35"/>
    </location>
</feature>
<feature type="non-terminal residue" evidence="2">
    <location>
        <position position="254"/>
    </location>
</feature>
<evidence type="ECO:0000313" key="2">
    <source>
        <dbReference type="EMBL" id="TFW30927.1"/>
    </source>
</evidence>
<sequence>MFEFLFKRQGDKPGDAQPGQDAQPEQQSPSATSQRALQAERLKQLNGDETAAAEFILQCEFSELRLAAAEFIHSPAQLERVHAAIRNTDRRVAKLMQSRLEAIRHHEAELRRGQTALEQAEALLGDELLTPNHVAELDRKWSVIAAPELTERFEQVRAELGKRLEAQVALQRAMIDRLAALRALEVAGLTAAELDERLAQMAQEQAAALAAPEHASLPRALVLEFGNEHARLKQGVAALALAVLERLVQFGRRA</sequence>
<feature type="compositionally biased region" description="Polar residues" evidence="1">
    <location>
        <begin position="23"/>
        <end position="35"/>
    </location>
</feature>
<accession>A0A4Y9T1Z3</accession>
<evidence type="ECO:0000313" key="3">
    <source>
        <dbReference type="Proteomes" id="UP000297258"/>
    </source>
</evidence>
<protein>
    <submittedName>
        <fullName evidence="2">DUF349 domain-containing protein</fullName>
    </submittedName>
</protein>
<organism evidence="2 3">
    <name type="scientific">Massilia horti</name>
    <dbReference type="NCBI Taxonomy" id="2562153"/>
    <lineage>
        <taxon>Bacteria</taxon>
        <taxon>Pseudomonadati</taxon>
        <taxon>Pseudomonadota</taxon>
        <taxon>Betaproteobacteria</taxon>
        <taxon>Burkholderiales</taxon>
        <taxon>Oxalobacteraceae</taxon>
        <taxon>Telluria group</taxon>
        <taxon>Massilia</taxon>
    </lineage>
</organism>
<comment type="caution">
    <text evidence="2">The sequence shown here is derived from an EMBL/GenBank/DDBJ whole genome shotgun (WGS) entry which is preliminary data.</text>
</comment>
<keyword evidence="3" id="KW-1185">Reference proteome</keyword>
<gene>
    <name evidence="2" type="ORF">E4O92_15235</name>
</gene>